<feature type="chain" id="PRO_5039647048" evidence="2">
    <location>
        <begin position="24"/>
        <end position="340"/>
    </location>
</feature>
<dbReference type="Pfam" id="PF17479">
    <property type="entry name" value="DUF3048_C"/>
    <property type="match status" value="1"/>
</dbReference>
<evidence type="ECO:0000313" key="5">
    <source>
        <dbReference type="EMBL" id="KIP20112.1"/>
    </source>
</evidence>
<feature type="signal peptide" evidence="2">
    <location>
        <begin position="1"/>
        <end position="23"/>
    </location>
</feature>
<protein>
    <submittedName>
        <fullName evidence="5">Putative lipoprotein yerB</fullName>
    </submittedName>
</protein>
<dbReference type="InterPro" id="IPR035328">
    <property type="entry name" value="DUF3048_C"/>
</dbReference>
<dbReference type="PROSITE" id="PS51257">
    <property type="entry name" value="PROKAR_LIPOPROTEIN"/>
    <property type="match status" value="1"/>
</dbReference>
<dbReference type="AlphaFoldDB" id="A0A0D0HLD7"/>
<dbReference type="RefSeq" id="WP_042536305.1">
    <property type="nucleotide sequence ID" value="NZ_JXTG01000025.1"/>
</dbReference>
<dbReference type="PATRIC" id="fig|265546.4.peg.2739"/>
<dbReference type="InterPro" id="IPR023158">
    <property type="entry name" value="YerB-like_sf"/>
</dbReference>
<comment type="caution">
    <text evidence="5">The sequence shown here is derived from an EMBL/GenBank/DDBJ whole genome shotgun (WGS) entry which is preliminary data.</text>
</comment>
<dbReference type="InterPro" id="IPR021416">
    <property type="entry name" value="DUF3048_N"/>
</dbReference>
<evidence type="ECO:0000259" key="3">
    <source>
        <dbReference type="Pfam" id="PF11258"/>
    </source>
</evidence>
<accession>A0A0D0HLD7</accession>
<reference evidence="5 6" key="1">
    <citation type="submission" date="2015-01" db="EMBL/GenBank/DDBJ databases">
        <title>Genome sequence of Anoxybacillus ayderensis strain AB04.</title>
        <authorList>
            <person name="Belduz A.O."/>
            <person name="Canakci S."/>
            <person name="Chan K.-G."/>
            <person name="Kahar U.M."/>
            <person name="Yaakob A.S."/>
            <person name="Chan C.S."/>
            <person name="Goh K.M."/>
        </authorList>
    </citation>
    <scope>NUCLEOTIDE SEQUENCE [LARGE SCALE GENOMIC DNA]</scope>
    <source>
        <strain evidence="5 6">AB04</strain>
    </source>
</reference>
<evidence type="ECO:0000259" key="4">
    <source>
        <dbReference type="Pfam" id="PF17479"/>
    </source>
</evidence>
<organism evidence="5 6">
    <name type="scientific">Anoxybacillus ayderensis</name>
    <dbReference type="NCBI Taxonomy" id="265546"/>
    <lineage>
        <taxon>Bacteria</taxon>
        <taxon>Bacillati</taxon>
        <taxon>Bacillota</taxon>
        <taxon>Bacilli</taxon>
        <taxon>Bacillales</taxon>
        <taxon>Anoxybacillaceae</taxon>
        <taxon>Anoxybacillus</taxon>
    </lineage>
</organism>
<keyword evidence="5" id="KW-0449">Lipoprotein</keyword>
<dbReference type="Pfam" id="PF11258">
    <property type="entry name" value="DUF3048"/>
    <property type="match status" value="1"/>
</dbReference>
<feature type="domain" description="DUF3048" evidence="3">
    <location>
        <begin position="55"/>
        <end position="195"/>
    </location>
</feature>
<dbReference type="SUPFAM" id="SSF159774">
    <property type="entry name" value="YerB-like"/>
    <property type="match status" value="1"/>
</dbReference>
<sequence length="340" mass="38765">MLRRLFFLFMIMAVFLFSIGCQRTESNVKENKSPPTTVEQENKKETKETSWTFPLTGMPTNEKTMQRAVAVMINNYPAARPQSGLHKADIVYEVLAEGDITRLLAIYQSEQPEIIGPVRSARDYFIQLSNGFHALYVCHGWSPEAQTLLKSGAADYVNGLFYDGTLFWRDRTRKAPHNSYISFENIKKGAEKNGYAFEEEVRPLPFFTNDLTNAVKATNIDVVYSKRSYAHVHYAYDGTKYVRSSGGEPTVDRETNTPIAVENVFVVEATHQIIDDYGRRDIDFTSGGKGYLFQEGTMQEVEWKNIDGRLLPYKDGVPLGFTRGKTWIQVVPDLKQVQYE</sequence>
<evidence type="ECO:0000313" key="6">
    <source>
        <dbReference type="Proteomes" id="UP000032047"/>
    </source>
</evidence>
<evidence type="ECO:0000256" key="2">
    <source>
        <dbReference type="SAM" id="SignalP"/>
    </source>
</evidence>
<dbReference type="EMBL" id="JXTG01000025">
    <property type="protein sequence ID" value="KIP20112.1"/>
    <property type="molecule type" value="Genomic_DNA"/>
</dbReference>
<name>A0A0D0HLD7_9BACL</name>
<feature type="region of interest" description="Disordered" evidence="1">
    <location>
        <begin position="26"/>
        <end position="49"/>
    </location>
</feature>
<dbReference type="Proteomes" id="UP000032047">
    <property type="component" value="Unassembled WGS sequence"/>
</dbReference>
<dbReference type="Gene3D" id="3.50.90.10">
    <property type="entry name" value="YerB-like"/>
    <property type="match status" value="1"/>
</dbReference>
<feature type="domain" description="DUF3048" evidence="4">
    <location>
        <begin position="220"/>
        <end position="328"/>
    </location>
</feature>
<gene>
    <name evidence="5" type="ORF">JV16_02739</name>
</gene>
<proteinExistence type="predicted"/>
<evidence type="ECO:0000256" key="1">
    <source>
        <dbReference type="SAM" id="MobiDB-lite"/>
    </source>
</evidence>
<keyword evidence="2" id="KW-0732">Signal</keyword>
<keyword evidence="6" id="KW-1185">Reference proteome</keyword>